<keyword evidence="4" id="KW-1185">Reference proteome</keyword>
<evidence type="ECO:0000313" key="3">
    <source>
        <dbReference type="EMBL" id="WQB70902.1"/>
    </source>
</evidence>
<feature type="transmembrane region" description="Helical" evidence="2">
    <location>
        <begin position="88"/>
        <end position="110"/>
    </location>
</feature>
<feature type="transmembrane region" description="Helical" evidence="2">
    <location>
        <begin position="184"/>
        <end position="208"/>
    </location>
</feature>
<gene>
    <name evidence="3" type="ORF">T9R20_02775</name>
</gene>
<name>A0ABZ0VB93_9MICO</name>
<keyword evidence="2" id="KW-1133">Transmembrane helix</keyword>
<dbReference type="RefSeq" id="WP_322411038.1">
    <property type="nucleotide sequence ID" value="NZ_CP139779.1"/>
</dbReference>
<dbReference type="EMBL" id="CP139779">
    <property type="protein sequence ID" value="WQB70902.1"/>
    <property type="molecule type" value="Genomic_DNA"/>
</dbReference>
<feature type="transmembrane region" description="Helical" evidence="2">
    <location>
        <begin position="122"/>
        <end position="147"/>
    </location>
</feature>
<protein>
    <recommendedName>
        <fullName evidence="5">Integral membrane protein</fullName>
    </recommendedName>
</protein>
<proteinExistence type="predicted"/>
<keyword evidence="2" id="KW-0472">Membrane</keyword>
<evidence type="ECO:0000256" key="1">
    <source>
        <dbReference type="SAM" id="MobiDB-lite"/>
    </source>
</evidence>
<feature type="transmembrane region" description="Helical" evidence="2">
    <location>
        <begin position="56"/>
        <end position="76"/>
    </location>
</feature>
<keyword evidence="2" id="KW-0812">Transmembrane</keyword>
<evidence type="ECO:0000256" key="2">
    <source>
        <dbReference type="SAM" id="Phobius"/>
    </source>
</evidence>
<feature type="transmembrane region" description="Helical" evidence="2">
    <location>
        <begin position="267"/>
        <end position="289"/>
    </location>
</feature>
<accession>A0ABZ0VB93</accession>
<feature type="compositionally biased region" description="Low complexity" evidence="1">
    <location>
        <begin position="302"/>
        <end position="314"/>
    </location>
</feature>
<evidence type="ECO:0008006" key="5">
    <source>
        <dbReference type="Google" id="ProtNLM"/>
    </source>
</evidence>
<reference evidence="3 4" key="1">
    <citation type="submission" date="2023-06" db="EMBL/GenBank/DDBJ databases">
        <title>Rock-solubilizing bacteria, Microbacterium invictum, promotes re-establishment of vegetation in rocky wasteland by accelerating rock bio-weathering and reshaping soil bacterial community.</title>
        <authorList>
            <person name="Liu C."/>
        </authorList>
    </citation>
    <scope>NUCLEOTIDE SEQUENCE [LARGE SCALE GENOMIC DNA]</scope>
    <source>
        <strain evidence="3 4">X-18</strain>
    </source>
</reference>
<organism evidence="3 4">
    <name type="scientific">Microbacterium invictum</name>
    <dbReference type="NCBI Taxonomy" id="515415"/>
    <lineage>
        <taxon>Bacteria</taxon>
        <taxon>Bacillati</taxon>
        <taxon>Actinomycetota</taxon>
        <taxon>Actinomycetes</taxon>
        <taxon>Micrococcales</taxon>
        <taxon>Microbacteriaceae</taxon>
        <taxon>Microbacterium</taxon>
    </lineage>
</organism>
<dbReference type="Proteomes" id="UP001324533">
    <property type="component" value="Chromosome"/>
</dbReference>
<feature type="transmembrane region" description="Helical" evidence="2">
    <location>
        <begin position="215"/>
        <end position="238"/>
    </location>
</feature>
<sequence length="314" mass="32119">MTSTTKPLPLLVWGALGAAAAVIGLLPWLVTGGALPLQNLGVTPDQPPVLLPVSQYYLTSIVALLVVGAALAGLAARILGRRRPRFGGLLLIAGVLAVQIVAACQSLLTTRALLERSSRADVYLFLVGAVIAVSVLTGALVLCLIAFAPVPGATIGLSLVALVTASWVGVALRDILTFGPDPATTVALFVFRWLPAVLIGCAIAWCGFGTVGRVAAVVVSLAALWIGPAFFTAVSAAAGTRVLAPYPGEMAAYGVEVFRMALTNPEIVLPPIVLAAIIGVLGALLVPVLRRRRSGPPEGDASRATSADASRSTV</sequence>
<feature type="region of interest" description="Disordered" evidence="1">
    <location>
        <begin position="293"/>
        <end position="314"/>
    </location>
</feature>
<feature type="transmembrane region" description="Helical" evidence="2">
    <location>
        <begin position="154"/>
        <end position="172"/>
    </location>
</feature>
<evidence type="ECO:0000313" key="4">
    <source>
        <dbReference type="Proteomes" id="UP001324533"/>
    </source>
</evidence>